<feature type="region of interest" description="Disordered" evidence="1">
    <location>
        <begin position="204"/>
        <end position="239"/>
    </location>
</feature>
<feature type="compositionally biased region" description="Basic and acidic residues" evidence="1">
    <location>
        <begin position="278"/>
        <end position="296"/>
    </location>
</feature>
<feature type="compositionally biased region" description="Basic and acidic residues" evidence="1">
    <location>
        <begin position="230"/>
        <end position="239"/>
    </location>
</feature>
<feature type="region of interest" description="Disordered" evidence="1">
    <location>
        <begin position="278"/>
        <end position="299"/>
    </location>
</feature>
<accession>A0AAU2H293</accession>
<proteinExistence type="predicted"/>
<organism evidence="2">
    <name type="scientific">Streptomyces sp. NBC_00060</name>
    <dbReference type="NCBI Taxonomy" id="2975636"/>
    <lineage>
        <taxon>Bacteria</taxon>
        <taxon>Bacillati</taxon>
        <taxon>Actinomycetota</taxon>
        <taxon>Actinomycetes</taxon>
        <taxon>Kitasatosporales</taxon>
        <taxon>Streptomycetaceae</taxon>
        <taxon>Streptomyces</taxon>
    </lineage>
</organism>
<name>A0AAU2H293_9ACTN</name>
<reference evidence="2" key="1">
    <citation type="submission" date="2022-10" db="EMBL/GenBank/DDBJ databases">
        <title>The complete genomes of actinobacterial strains from the NBC collection.</title>
        <authorList>
            <person name="Joergensen T.S."/>
            <person name="Alvarez Arevalo M."/>
            <person name="Sterndorff E.B."/>
            <person name="Faurdal D."/>
            <person name="Vuksanovic O."/>
            <person name="Mourched A.-S."/>
            <person name="Charusanti P."/>
            <person name="Shaw S."/>
            <person name="Blin K."/>
            <person name="Weber T."/>
        </authorList>
    </citation>
    <scope>NUCLEOTIDE SEQUENCE</scope>
    <source>
        <strain evidence="2">NBC_00060</strain>
    </source>
</reference>
<dbReference type="AlphaFoldDB" id="A0AAU2H293"/>
<sequence length="500" mass="52903">MPQVVQPDRRQVARVRVRAERVLGEELIPGLGVDDAVGLEPADSLEAGDCSTRQRPEDSIDREPERRLDVLDGRAGVAGAQGVGPLDHPDEVTADVIGVQRLAGLSGEDVVAVGPGRPQQLPLLLLPLPMGPQHQDGHRVQRDDAVAVVLGPGDDGLPAHLHDLLDDGERAGIQVNVRPAQPDALTAARPPKDQQVVVGVEPVGGHETEEGTGLFGRPDRHLRTPAGGHPVDDAWRGPDDGLGPRRALDFDGQRRVVDDAALPYGGVERCPERGMDALEGGRADRSRGGSGARHDGVVGGPDLRWPELLQRDVPELGLEIAANETLIRTTGVGRQLPFAAEPLVQPLAGRLLHAERDARTEAPTDIGGVRQLLIAAVVITDKGDDLQPTGVVVCPGYLQQLDSLPQLGDRTGLTGEATPGDLLPPVLLAARLRQRHIDDVGPGAVLLCAGQALTGRVVAGRTLTALIGGALHDTCLTLRPVRRQEWLRADRVPARSAIPG</sequence>
<gene>
    <name evidence="2" type="ORF">OHV25_23205</name>
</gene>
<evidence type="ECO:0000313" key="2">
    <source>
        <dbReference type="EMBL" id="WTU42276.1"/>
    </source>
</evidence>
<evidence type="ECO:0000256" key="1">
    <source>
        <dbReference type="SAM" id="MobiDB-lite"/>
    </source>
</evidence>
<feature type="compositionally biased region" description="Basic and acidic residues" evidence="1">
    <location>
        <begin position="52"/>
        <end position="62"/>
    </location>
</feature>
<protein>
    <submittedName>
        <fullName evidence="2">Uncharacterized protein</fullName>
    </submittedName>
</protein>
<dbReference type="EMBL" id="CP108253">
    <property type="protein sequence ID" value="WTU42276.1"/>
    <property type="molecule type" value="Genomic_DNA"/>
</dbReference>
<feature type="region of interest" description="Disordered" evidence="1">
    <location>
        <begin position="43"/>
        <end position="62"/>
    </location>
</feature>